<comment type="caution">
    <text evidence="2">The sequence shown here is derived from an EMBL/GenBank/DDBJ whole genome shotgun (WGS) entry which is preliminary data.</text>
</comment>
<keyword evidence="3" id="KW-1185">Reference proteome</keyword>
<gene>
    <name evidence="2" type="ORF">GCM10009811_35700</name>
</gene>
<evidence type="ECO:0000313" key="3">
    <source>
        <dbReference type="Proteomes" id="UP001499938"/>
    </source>
</evidence>
<evidence type="ECO:0000256" key="1">
    <source>
        <dbReference type="SAM" id="Phobius"/>
    </source>
</evidence>
<keyword evidence="1" id="KW-0472">Membrane</keyword>
<sequence length="71" mass="8024">MTRGPLQNNRLRKLLGVSAVLGVAATGVVVARRERRRRTYTPGEVREHLHRRHAEALLRKRDAEGGVWGSE</sequence>
<name>A0ABN2M5B0_9MICO</name>
<proteinExistence type="predicted"/>
<evidence type="ECO:0000313" key="2">
    <source>
        <dbReference type="EMBL" id="GAA1809322.1"/>
    </source>
</evidence>
<keyword evidence="1" id="KW-0812">Transmembrane</keyword>
<organism evidence="2 3">
    <name type="scientific">Nostocoides veronense</name>
    <dbReference type="NCBI Taxonomy" id="330836"/>
    <lineage>
        <taxon>Bacteria</taxon>
        <taxon>Bacillati</taxon>
        <taxon>Actinomycetota</taxon>
        <taxon>Actinomycetes</taxon>
        <taxon>Micrococcales</taxon>
        <taxon>Intrasporangiaceae</taxon>
        <taxon>Nostocoides</taxon>
    </lineage>
</organism>
<dbReference type="Proteomes" id="UP001499938">
    <property type="component" value="Unassembled WGS sequence"/>
</dbReference>
<dbReference type="RefSeq" id="WP_344088855.1">
    <property type="nucleotide sequence ID" value="NZ_BAAAPO010000062.1"/>
</dbReference>
<feature type="transmembrane region" description="Helical" evidence="1">
    <location>
        <begin position="14"/>
        <end position="31"/>
    </location>
</feature>
<evidence type="ECO:0008006" key="4">
    <source>
        <dbReference type="Google" id="ProtNLM"/>
    </source>
</evidence>
<dbReference type="EMBL" id="BAAAPO010000062">
    <property type="protein sequence ID" value="GAA1809322.1"/>
    <property type="molecule type" value="Genomic_DNA"/>
</dbReference>
<protein>
    <recommendedName>
        <fullName evidence="4">Secreted protein</fullName>
    </recommendedName>
</protein>
<reference evidence="2 3" key="1">
    <citation type="journal article" date="2019" name="Int. J. Syst. Evol. Microbiol.">
        <title>The Global Catalogue of Microorganisms (GCM) 10K type strain sequencing project: providing services to taxonomists for standard genome sequencing and annotation.</title>
        <authorList>
            <consortium name="The Broad Institute Genomics Platform"/>
            <consortium name="The Broad Institute Genome Sequencing Center for Infectious Disease"/>
            <person name="Wu L."/>
            <person name="Ma J."/>
        </authorList>
    </citation>
    <scope>NUCLEOTIDE SEQUENCE [LARGE SCALE GENOMIC DNA]</scope>
    <source>
        <strain evidence="2 3">JCM 15592</strain>
    </source>
</reference>
<keyword evidence="1" id="KW-1133">Transmembrane helix</keyword>
<accession>A0ABN2M5B0</accession>